<feature type="domain" description="PTS EIIA type-2" evidence="1">
    <location>
        <begin position="6"/>
        <end position="153"/>
    </location>
</feature>
<dbReference type="Pfam" id="PF00359">
    <property type="entry name" value="PTS_EIIA_2"/>
    <property type="match status" value="1"/>
</dbReference>
<dbReference type="CDD" id="cd00211">
    <property type="entry name" value="PTS_IIA_fru"/>
    <property type="match status" value="1"/>
</dbReference>
<dbReference type="AlphaFoldDB" id="A0A3E0K6T1"/>
<evidence type="ECO:0000313" key="3">
    <source>
        <dbReference type="Proteomes" id="UP000257014"/>
    </source>
</evidence>
<accession>A0A3E0K6T1</accession>
<dbReference type="InterPro" id="IPR051541">
    <property type="entry name" value="PTS_SugarTrans_NitroReg"/>
</dbReference>
<dbReference type="Proteomes" id="UP000257014">
    <property type="component" value="Unassembled WGS sequence"/>
</dbReference>
<dbReference type="SUPFAM" id="SSF55804">
    <property type="entry name" value="Phoshotransferase/anion transport protein"/>
    <property type="match status" value="1"/>
</dbReference>
<reference evidence="2 3" key="1">
    <citation type="submission" date="2018-03" db="EMBL/GenBank/DDBJ databases">
        <authorList>
            <person name="Keele B.F."/>
        </authorList>
    </citation>
    <scope>NUCLEOTIDE SEQUENCE [LARGE SCALE GENOMIC DNA]</scope>
    <source>
        <strain evidence="2">ZCTH4_d</strain>
    </source>
</reference>
<dbReference type="InterPro" id="IPR002178">
    <property type="entry name" value="PTS_EIIA_type-2_dom"/>
</dbReference>
<protein>
    <recommendedName>
        <fullName evidence="1">PTS EIIA type-2 domain-containing protein</fullName>
    </recommendedName>
</protein>
<dbReference type="InterPro" id="IPR016152">
    <property type="entry name" value="PTrfase/Anion_transptr"/>
</dbReference>
<dbReference type="Gene3D" id="3.40.930.10">
    <property type="entry name" value="Mannitol-specific EII, Chain A"/>
    <property type="match status" value="1"/>
</dbReference>
<organism evidence="2 3">
    <name type="scientific">Caldibacillus debilis</name>
    <dbReference type="NCBI Taxonomy" id="301148"/>
    <lineage>
        <taxon>Bacteria</taxon>
        <taxon>Bacillati</taxon>
        <taxon>Bacillota</taxon>
        <taxon>Bacilli</taxon>
        <taxon>Bacillales</taxon>
        <taxon>Bacillaceae</taxon>
        <taxon>Caldibacillus</taxon>
    </lineage>
</organism>
<dbReference type="RefSeq" id="WP_020153363.1">
    <property type="nucleotide sequence ID" value="NZ_QEWB01000001.1"/>
</dbReference>
<dbReference type="PROSITE" id="PS51094">
    <property type="entry name" value="PTS_EIIA_TYPE_2"/>
    <property type="match status" value="1"/>
</dbReference>
<proteinExistence type="predicted"/>
<dbReference type="PANTHER" id="PTHR47738">
    <property type="entry name" value="PTS SYSTEM FRUCTOSE-LIKE EIIA COMPONENT-RELATED"/>
    <property type="match status" value="1"/>
</dbReference>
<comment type="caution">
    <text evidence="2">The sequence shown here is derived from an EMBL/GenBank/DDBJ whole genome shotgun (WGS) entry which is preliminary data.</text>
</comment>
<name>A0A3E0K6T1_9BACI</name>
<evidence type="ECO:0000313" key="2">
    <source>
        <dbReference type="EMBL" id="REJ29743.1"/>
    </source>
</evidence>
<dbReference type="PANTHER" id="PTHR47738:SF3">
    <property type="entry name" value="PHOSPHOTRANSFERASE SYSTEM MANNITOL_FRUCTOSE-SPECIFIC IIA DOMAIN CONTAINING PROTEIN"/>
    <property type="match status" value="1"/>
</dbReference>
<sequence>MGLFNELFSEDLVFLDFPCRDKYEFFEKISRLLLEKGYVKSSFQKALVEREEKYPTGLRTTPFHVAIPHTDPANIVRPFIAVIRPERAVEFNEMGMSDEKVEARFLFLLGLNRGEGQTELLSRLIHLFNNREAMERLIKENDKGNVIRLLKENIN</sequence>
<gene>
    <name evidence="2" type="ORF">C6P37_04650</name>
</gene>
<evidence type="ECO:0000259" key="1">
    <source>
        <dbReference type="PROSITE" id="PS51094"/>
    </source>
</evidence>
<dbReference type="EMBL" id="QEWE01000013">
    <property type="protein sequence ID" value="REJ29743.1"/>
    <property type="molecule type" value="Genomic_DNA"/>
</dbReference>